<dbReference type="Pfam" id="PF01597">
    <property type="entry name" value="GCV_H"/>
    <property type="match status" value="1"/>
</dbReference>
<dbReference type="CDD" id="cd06848">
    <property type="entry name" value="GCS_H"/>
    <property type="match status" value="1"/>
</dbReference>
<sequence>MNTPDNLKYTKDHEWIKIDGDTATIGITDFAQSELGDIVYVEVETVGETLDKDEVFGTVEAVKTVSDLYLPLTGKIIKFNEDLEDEPEMVNEEPYEKGWMIKMEIADHDEVKELMDAKAYKAHTD</sequence>
<dbReference type="GO" id="GO:0005829">
    <property type="term" value="C:cytosol"/>
    <property type="evidence" value="ECO:0007669"/>
    <property type="project" value="TreeGrafter"/>
</dbReference>
<comment type="function">
    <text evidence="3">The glycine cleavage system catalyzes the degradation of glycine. The H protein shuttles the methylamine group of glycine from the P protein to the T protein.</text>
</comment>
<dbReference type="eggNOG" id="COG0509">
    <property type="taxonomic scope" value="Bacteria"/>
</dbReference>
<dbReference type="InterPro" id="IPR003016">
    <property type="entry name" value="2-oxoA_DH_lipoyl-BS"/>
</dbReference>
<comment type="similarity">
    <text evidence="1 3">Belongs to the GcvH family.</text>
</comment>
<organism evidence="6 7">
    <name type="scientific">Psychroflexus gondwanensis ACAM 44</name>
    <dbReference type="NCBI Taxonomy" id="1189619"/>
    <lineage>
        <taxon>Bacteria</taxon>
        <taxon>Pseudomonadati</taxon>
        <taxon>Bacteroidota</taxon>
        <taxon>Flavobacteriia</taxon>
        <taxon>Flavobacteriales</taxon>
        <taxon>Flavobacteriaceae</taxon>
        <taxon>Psychroflexus</taxon>
    </lineage>
</organism>
<comment type="subunit">
    <text evidence="3">The glycine cleavage system is composed of four proteins: P, T, L and H.</text>
</comment>
<evidence type="ECO:0000256" key="4">
    <source>
        <dbReference type="PIRSR" id="PIRSR617453-50"/>
    </source>
</evidence>
<dbReference type="PROSITE" id="PS50968">
    <property type="entry name" value="BIOTINYL_LIPOYL"/>
    <property type="match status" value="1"/>
</dbReference>
<evidence type="ECO:0000313" key="6">
    <source>
        <dbReference type="EMBL" id="EMY81264.1"/>
    </source>
</evidence>
<evidence type="ECO:0000313" key="7">
    <source>
        <dbReference type="Proteomes" id="UP000012317"/>
    </source>
</evidence>
<name>N1WVW0_9FLAO</name>
<feature type="modified residue" description="N6-lipoyllysine" evidence="3 4">
    <location>
        <position position="63"/>
    </location>
</feature>
<feature type="domain" description="Lipoyl-binding" evidence="5">
    <location>
        <begin position="22"/>
        <end position="104"/>
    </location>
</feature>
<keyword evidence="2 3" id="KW-0450">Lipoyl</keyword>
<comment type="caution">
    <text evidence="6">The sequence shown here is derived from an EMBL/GenBank/DDBJ whole genome shotgun (WGS) entry which is preliminary data.</text>
</comment>
<gene>
    <name evidence="3" type="primary">gcvH</name>
    <name evidence="6" type="ORF">pgond44_07430</name>
</gene>
<dbReference type="GO" id="GO:0009249">
    <property type="term" value="P:protein lipoylation"/>
    <property type="evidence" value="ECO:0007669"/>
    <property type="project" value="TreeGrafter"/>
</dbReference>
<proteinExistence type="inferred from homology"/>
<dbReference type="SUPFAM" id="SSF51230">
    <property type="entry name" value="Single hybrid motif"/>
    <property type="match status" value="1"/>
</dbReference>
<dbReference type="STRING" id="1189619.pgond44_07430"/>
<dbReference type="EMBL" id="APLF01000006">
    <property type="protein sequence ID" value="EMY81264.1"/>
    <property type="molecule type" value="Genomic_DNA"/>
</dbReference>
<keyword evidence="7" id="KW-1185">Reference proteome</keyword>
<evidence type="ECO:0000256" key="1">
    <source>
        <dbReference type="ARBA" id="ARBA00009249"/>
    </source>
</evidence>
<accession>N1WVW0</accession>
<dbReference type="InterPro" id="IPR002930">
    <property type="entry name" value="GCV_H"/>
</dbReference>
<dbReference type="PROSITE" id="PS00189">
    <property type="entry name" value="LIPOYL"/>
    <property type="match status" value="1"/>
</dbReference>
<protein>
    <recommendedName>
        <fullName evidence="3">Glycine cleavage system H protein</fullName>
    </recommendedName>
</protein>
<dbReference type="AlphaFoldDB" id="N1WVW0"/>
<dbReference type="RefSeq" id="WP_003439215.1">
    <property type="nucleotide sequence ID" value="NZ_APLF01000006.1"/>
</dbReference>
<dbReference type="InterPro" id="IPR011053">
    <property type="entry name" value="Single_hybrid_motif"/>
</dbReference>
<dbReference type="Gene3D" id="2.40.50.100">
    <property type="match status" value="1"/>
</dbReference>
<dbReference type="HAMAP" id="MF_00272">
    <property type="entry name" value="GcvH"/>
    <property type="match status" value="1"/>
</dbReference>
<dbReference type="Proteomes" id="UP000012317">
    <property type="component" value="Unassembled WGS sequence"/>
</dbReference>
<evidence type="ECO:0000259" key="5">
    <source>
        <dbReference type="PROSITE" id="PS50968"/>
    </source>
</evidence>
<dbReference type="PATRIC" id="fig|1189619.4.peg.1529"/>
<dbReference type="NCBIfam" id="NF002270">
    <property type="entry name" value="PRK01202.1"/>
    <property type="match status" value="1"/>
</dbReference>
<dbReference type="InterPro" id="IPR033753">
    <property type="entry name" value="GCV_H/Fam206"/>
</dbReference>
<dbReference type="GO" id="GO:0005960">
    <property type="term" value="C:glycine cleavage complex"/>
    <property type="evidence" value="ECO:0007669"/>
    <property type="project" value="InterPro"/>
</dbReference>
<dbReference type="GO" id="GO:0019464">
    <property type="term" value="P:glycine decarboxylation via glycine cleavage system"/>
    <property type="evidence" value="ECO:0007669"/>
    <property type="project" value="UniProtKB-UniRule"/>
</dbReference>
<comment type="cofactor">
    <cofactor evidence="3">
        <name>(R)-lipoate</name>
        <dbReference type="ChEBI" id="CHEBI:83088"/>
    </cofactor>
    <text evidence="3">Binds 1 lipoyl cofactor covalently.</text>
</comment>
<evidence type="ECO:0000256" key="2">
    <source>
        <dbReference type="ARBA" id="ARBA00022823"/>
    </source>
</evidence>
<reference evidence="6 7" key="1">
    <citation type="journal article" date="2014" name="Genome Biol. Evol.">
        <title>Extensive gene acquisition in the extremely psychrophilic bacterial species Psychroflexus torquis and the link to sea-ice ecosystem specialism.</title>
        <authorList>
            <person name="Feng S."/>
            <person name="Powell S.M."/>
            <person name="Wilson R."/>
            <person name="Bowman J.P."/>
        </authorList>
    </citation>
    <scope>NUCLEOTIDE SEQUENCE [LARGE SCALE GENOMIC DNA]</scope>
    <source>
        <strain evidence="6 7">ACAM 44</strain>
    </source>
</reference>
<dbReference type="NCBIfam" id="TIGR00527">
    <property type="entry name" value="gcvH"/>
    <property type="match status" value="1"/>
</dbReference>
<dbReference type="InterPro" id="IPR017453">
    <property type="entry name" value="GCV_H_sub"/>
</dbReference>
<dbReference type="PANTHER" id="PTHR11715:SF3">
    <property type="entry name" value="GLYCINE CLEAVAGE SYSTEM H PROTEIN-RELATED"/>
    <property type="match status" value="1"/>
</dbReference>
<dbReference type="PANTHER" id="PTHR11715">
    <property type="entry name" value="GLYCINE CLEAVAGE SYSTEM H PROTEIN"/>
    <property type="match status" value="1"/>
</dbReference>
<evidence type="ECO:0000256" key="3">
    <source>
        <dbReference type="HAMAP-Rule" id="MF_00272"/>
    </source>
</evidence>
<dbReference type="InterPro" id="IPR000089">
    <property type="entry name" value="Biotin_lipoyl"/>
</dbReference>